<keyword evidence="3" id="KW-1003">Cell membrane</keyword>
<evidence type="ECO:0000256" key="3">
    <source>
        <dbReference type="ARBA" id="ARBA00022475"/>
    </source>
</evidence>
<protein>
    <submittedName>
        <fullName evidence="10">Lactose transport system permease protein LacF</fullName>
    </submittedName>
</protein>
<dbReference type="Proteomes" id="UP001426770">
    <property type="component" value="Unassembled WGS sequence"/>
</dbReference>
<evidence type="ECO:0000256" key="2">
    <source>
        <dbReference type="ARBA" id="ARBA00022448"/>
    </source>
</evidence>
<evidence type="ECO:0000313" key="11">
    <source>
        <dbReference type="Proteomes" id="UP001426770"/>
    </source>
</evidence>
<keyword evidence="2 7" id="KW-0813">Transport</keyword>
<dbReference type="CDD" id="cd06261">
    <property type="entry name" value="TM_PBP2"/>
    <property type="match status" value="1"/>
</dbReference>
<keyword evidence="5 7" id="KW-1133">Transmembrane helix</keyword>
<reference evidence="10 11" key="1">
    <citation type="submission" date="2024-02" db="EMBL/GenBank/DDBJ databases">
        <title>Lysinimicrobium sediminis NBRC 112286.</title>
        <authorList>
            <person name="Ichikawa N."/>
            <person name="Katano-Makiyama Y."/>
            <person name="Hidaka K."/>
        </authorList>
    </citation>
    <scope>NUCLEOTIDE SEQUENCE [LARGE SCALE GENOMIC DNA]</scope>
    <source>
        <strain evidence="10 11">NBRC 112286</strain>
    </source>
</reference>
<comment type="subcellular location">
    <subcellularLocation>
        <location evidence="1 7">Cell membrane</location>
        <topology evidence="1 7">Multi-pass membrane protein</topology>
    </subcellularLocation>
</comment>
<dbReference type="SUPFAM" id="SSF161098">
    <property type="entry name" value="MetI-like"/>
    <property type="match status" value="1"/>
</dbReference>
<feature type="transmembrane region" description="Helical" evidence="7">
    <location>
        <begin position="246"/>
        <end position="267"/>
    </location>
</feature>
<evidence type="ECO:0000256" key="7">
    <source>
        <dbReference type="RuleBase" id="RU363032"/>
    </source>
</evidence>
<evidence type="ECO:0000256" key="4">
    <source>
        <dbReference type="ARBA" id="ARBA00022692"/>
    </source>
</evidence>
<feature type="compositionally biased region" description="Basic and acidic residues" evidence="8">
    <location>
        <begin position="16"/>
        <end position="25"/>
    </location>
</feature>
<evidence type="ECO:0000256" key="6">
    <source>
        <dbReference type="ARBA" id="ARBA00023136"/>
    </source>
</evidence>
<feature type="transmembrane region" description="Helical" evidence="7">
    <location>
        <begin position="188"/>
        <end position="212"/>
    </location>
</feature>
<dbReference type="PANTHER" id="PTHR30193:SF37">
    <property type="entry name" value="INNER MEMBRANE ABC TRANSPORTER PERMEASE PROTEIN YCJO"/>
    <property type="match status" value="1"/>
</dbReference>
<accession>A0ABP9WJH3</accession>
<proteinExistence type="inferred from homology"/>
<gene>
    <name evidence="10" type="primary">lacF_3</name>
    <name evidence="10" type="ORF">Lsed01_02363</name>
</gene>
<evidence type="ECO:0000259" key="9">
    <source>
        <dbReference type="PROSITE" id="PS50928"/>
    </source>
</evidence>
<feature type="transmembrane region" description="Helical" evidence="7">
    <location>
        <begin position="34"/>
        <end position="54"/>
    </location>
</feature>
<feature type="region of interest" description="Disordered" evidence="8">
    <location>
        <begin position="1"/>
        <end position="25"/>
    </location>
</feature>
<keyword evidence="4 7" id="KW-0812">Transmembrane</keyword>
<evidence type="ECO:0000313" key="10">
    <source>
        <dbReference type="EMBL" id="GAA5519905.1"/>
    </source>
</evidence>
<keyword evidence="11" id="KW-1185">Reference proteome</keyword>
<comment type="similarity">
    <text evidence="7">Belongs to the binding-protein-dependent transport system permease family.</text>
</comment>
<dbReference type="InterPro" id="IPR035906">
    <property type="entry name" value="MetI-like_sf"/>
</dbReference>
<evidence type="ECO:0000256" key="1">
    <source>
        <dbReference type="ARBA" id="ARBA00004651"/>
    </source>
</evidence>
<keyword evidence="6 7" id="KW-0472">Membrane</keyword>
<sequence>MTPTLQRPAGKAAKRPAQDDPARIPQRDASKRGYWLYLIPGAVLVSIVILYPIVRNLRLSFFHWRGGRAEEQFAGLENWIALASDQEFLQSFQNIVLVIIAMVIVPTLLGLVIAALLFDVVGRRFGAKLSSFLRATYYLPQILPIAVAGVMFSWILKPNSDGVLNQFLTTVTGSDVQINWLGGQYSTAMASVMVLMIWIQIGYPVVIFMAALQRVDPQLYEAAELDGANWFQRFRAITPPMIQPEVFVVALTTTIAALKVFGPVFILTNGGPSKSTYVPSFYAYQEFIRGTDKGYAATIASAITILVVIVAIIFIRVQNRAERKEA</sequence>
<dbReference type="RefSeq" id="WP_286214289.1">
    <property type="nucleotide sequence ID" value="NZ_AP027736.1"/>
</dbReference>
<dbReference type="Gene3D" id="1.10.3720.10">
    <property type="entry name" value="MetI-like"/>
    <property type="match status" value="1"/>
</dbReference>
<evidence type="ECO:0000256" key="8">
    <source>
        <dbReference type="SAM" id="MobiDB-lite"/>
    </source>
</evidence>
<dbReference type="InterPro" id="IPR051393">
    <property type="entry name" value="ABC_transporter_permease"/>
</dbReference>
<comment type="caution">
    <text evidence="10">The sequence shown here is derived from an EMBL/GenBank/DDBJ whole genome shotgun (WGS) entry which is preliminary data.</text>
</comment>
<dbReference type="EMBL" id="BAABRR010000015">
    <property type="protein sequence ID" value="GAA5519905.1"/>
    <property type="molecule type" value="Genomic_DNA"/>
</dbReference>
<evidence type="ECO:0000256" key="5">
    <source>
        <dbReference type="ARBA" id="ARBA00022989"/>
    </source>
</evidence>
<name>A0ABP9WJH3_9MICO</name>
<dbReference type="PROSITE" id="PS50928">
    <property type="entry name" value="ABC_TM1"/>
    <property type="match status" value="1"/>
</dbReference>
<dbReference type="InterPro" id="IPR000515">
    <property type="entry name" value="MetI-like"/>
</dbReference>
<feature type="transmembrane region" description="Helical" evidence="7">
    <location>
        <begin position="138"/>
        <end position="156"/>
    </location>
</feature>
<organism evidence="10 11">
    <name type="scientific">Demequina sediminis</name>
    <dbReference type="NCBI Taxonomy" id="1930058"/>
    <lineage>
        <taxon>Bacteria</taxon>
        <taxon>Bacillati</taxon>
        <taxon>Actinomycetota</taxon>
        <taxon>Actinomycetes</taxon>
        <taxon>Micrococcales</taxon>
        <taxon>Demequinaceae</taxon>
        <taxon>Demequina</taxon>
    </lineage>
</organism>
<feature type="transmembrane region" description="Helical" evidence="7">
    <location>
        <begin position="95"/>
        <end position="118"/>
    </location>
</feature>
<feature type="transmembrane region" description="Helical" evidence="7">
    <location>
        <begin position="294"/>
        <end position="315"/>
    </location>
</feature>
<feature type="domain" description="ABC transmembrane type-1" evidence="9">
    <location>
        <begin position="92"/>
        <end position="316"/>
    </location>
</feature>
<dbReference type="Pfam" id="PF00528">
    <property type="entry name" value="BPD_transp_1"/>
    <property type="match status" value="1"/>
</dbReference>
<dbReference type="PANTHER" id="PTHR30193">
    <property type="entry name" value="ABC TRANSPORTER PERMEASE PROTEIN"/>
    <property type="match status" value="1"/>
</dbReference>